<comment type="pathway">
    <text evidence="1">Pyrimidine metabolism; dTTP biosynthesis.</text>
</comment>
<protein>
    <recommendedName>
        <fullName evidence="4">Thymidylate kinase</fullName>
        <ecNumber evidence="3">2.7.4.9</ecNumber>
    </recommendedName>
</protein>
<dbReference type="GO" id="GO:0004550">
    <property type="term" value="F:nucleoside diphosphate kinase activity"/>
    <property type="evidence" value="ECO:0000318"/>
    <property type="project" value="GO_Central"/>
</dbReference>
<dbReference type="HAMAP" id="MF_00165">
    <property type="entry name" value="Thymidylate_kinase"/>
    <property type="match status" value="1"/>
</dbReference>
<dbReference type="InterPro" id="IPR027417">
    <property type="entry name" value="P-loop_NTPase"/>
</dbReference>
<evidence type="ECO:0000256" key="6">
    <source>
        <dbReference type="ARBA" id="ARBA00022727"/>
    </source>
</evidence>
<dbReference type="GO" id="GO:0006233">
    <property type="term" value="P:dTDP biosynthetic process"/>
    <property type="evidence" value="ECO:0000318"/>
    <property type="project" value="GO_Central"/>
</dbReference>
<dbReference type="PANTHER" id="PTHR10344:SF1">
    <property type="entry name" value="THYMIDYLATE KINASE"/>
    <property type="match status" value="1"/>
</dbReference>
<evidence type="ECO:0000256" key="2">
    <source>
        <dbReference type="ARBA" id="ARBA00009776"/>
    </source>
</evidence>
<keyword evidence="12" id="KW-1185">Reference proteome</keyword>
<dbReference type="PhylomeDB" id="H3I5Q2"/>
<dbReference type="OMA" id="YWHQFDA"/>
<evidence type="ECO:0000313" key="11">
    <source>
        <dbReference type="EnsemblMetazoa" id="XP_789676"/>
    </source>
</evidence>
<keyword evidence="9" id="KW-0067">ATP-binding</keyword>
<dbReference type="RefSeq" id="XP_789676.2">
    <property type="nucleotide sequence ID" value="XM_784583.4"/>
</dbReference>
<dbReference type="AlphaFoldDB" id="H3I5Q2"/>
<dbReference type="GO" id="GO:0005737">
    <property type="term" value="C:cytoplasm"/>
    <property type="evidence" value="ECO:0000318"/>
    <property type="project" value="GO_Central"/>
</dbReference>
<keyword evidence="8" id="KW-0418">Kinase</keyword>
<keyword evidence="5" id="KW-0808">Transferase</keyword>
<dbReference type="GO" id="GO:0006227">
    <property type="term" value="P:dUDP biosynthetic process"/>
    <property type="evidence" value="ECO:0000318"/>
    <property type="project" value="GO_Central"/>
</dbReference>
<dbReference type="Gene3D" id="3.40.50.300">
    <property type="entry name" value="P-loop containing nucleotide triphosphate hydrolases"/>
    <property type="match status" value="1"/>
</dbReference>
<dbReference type="STRING" id="7668.H3I5Q2"/>
<evidence type="ECO:0000256" key="7">
    <source>
        <dbReference type="ARBA" id="ARBA00022741"/>
    </source>
</evidence>
<reference evidence="11" key="2">
    <citation type="submission" date="2021-01" db="UniProtKB">
        <authorList>
            <consortium name="EnsemblMetazoa"/>
        </authorList>
    </citation>
    <scope>IDENTIFICATION</scope>
</reference>
<dbReference type="NCBIfam" id="TIGR00041">
    <property type="entry name" value="DTMP_kinase"/>
    <property type="match status" value="1"/>
</dbReference>
<dbReference type="InterPro" id="IPR018094">
    <property type="entry name" value="Thymidylate_kinase"/>
</dbReference>
<dbReference type="CDD" id="cd01672">
    <property type="entry name" value="TMPK"/>
    <property type="match status" value="1"/>
</dbReference>
<keyword evidence="6" id="KW-0545">Nucleotide biosynthesis</keyword>
<dbReference type="GO" id="GO:0004798">
    <property type="term" value="F:dTMP kinase activity"/>
    <property type="evidence" value="ECO:0000318"/>
    <property type="project" value="GO_Central"/>
</dbReference>
<accession>H3I5Q2</accession>
<organism evidence="11 12">
    <name type="scientific">Strongylocentrotus purpuratus</name>
    <name type="common">Purple sea urchin</name>
    <dbReference type="NCBI Taxonomy" id="7668"/>
    <lineage>
        <taxon>Eukaryota</taxon>
        <taxon>Metazoa</taxon>
        <taxon>Echinodermata</taxon>
        <taxon>Eleutherozoa</taxon>
        <taxon>Echinozoa</taxon>
        <taxon>Echinoidea</taxon>
        <taxon>Euechinoidea</taxon>
        <taxon>Echinacea</taxon>
        <taxon>Camarodonta</taxon>
        <taxon>Echinidea</taxon>
        <taxon>Strongylocentrotidae</taxon>
        <taxon>Strongylocentrotus</taxon>
    </lineage>
</organism>
<sequence length="214" mass="24406">MRRGALVVFEGCDRSGKSTQCKKLVESMLEKGMKAELMRFPERSTVIGKLIDSYLKNSKDVQDNAIHLLFSANRWELKPEMERKLNEGVTLVVDRYAYSGVAFTAAKEGISLNWCKRPDVGLPLPDLVLFLKVSSEAAEKRGGFGEERYEKSEIQARVAKNFEKLQENDWEIINADQSMEDVQKQIQNVVSNLMNQDLPELGKLWTEQDSNLKM</sequence>
<name>H3I5Q2_STRPU</name>
<dbReference type="GO" id="GO:0005739">
    <property type="term" value="C:mitochondrion"/>
    <property type="evidence" value="ECO:0000318"/>
    <property type="project" value="GO_Central"/>
</dbReference>
<dbReference type="Proteomes" id="UP000007110">
    <property type="component" value="Unassembled WGS sequence"/>
</dbReference>
<dbReference type="GO" id="GO:0005524">
    <property type="term" value="F:ATP binding"/>
    <property type="evidence" value="ECO:0007669"/>
    <property type="project" value="UniProtKB-KW"/>
</dbReference>
<dbReference type="OrthoDB" id="425602at2759"/>
<evidence type="ECO:0000256" key="5">
    <source>
        <dbReference type="ARBA" id="ARBA00022679"/>
    </source>
</evidence>
<dbReference type="Pfam" id="PF02223">
    <property type="entry name" value="Thymidylate_kin"/>
    <property type="match status" value="1"/>
</dbReference>
<dbReference type="PROSITE" id="PS01331">
    <property type="entry name" value="THYMIDYLATE_KINASE"/>
    <property type="match status" value="1"/>
</dbReference>
<evidence type="ECO:0000256" key="8">
    <source>
        <dbReference type="ARBA" id="ARBA00022777"/>
    </source>
</evidence>
<dbReference type="HOGENOM" id="CLU_049131_3_3_1"/>
<reference evidence="12" key="1">
    <citation type="submission" date="2015-02" db="EMBL/GenBank/DDBJ databases">
        <title>Genome sequencing for Strongylocentrotus purpuratus.</title>
        <authorList>
            <person name="Murali S."/>
            <person name="Liu Y."/>
            <person name="Vee V."/>
            <person name="English A."/>
            <person name="Wang M."/>
            <person name="Skinner E."/>
            <person name="Han Y."/>
            <person name="Muzny D.M."/>
            <person name="Worley K.C."/>
            <person name="Gibbs R.A."/>
        </authorList>
    </citation>
    <scope>NUCLEOTIDE SEQUENCE</scope>
</reference>
<dbReference type="GO" id="GO:0006235">
    <property type="term" value="P:dTTP biosynthetic process"/>
    <property type="evidence" value="ECO:0000318"/>
    <property type="project" value="GO_Central"/>
</dbReference>
<dbReference type="GeneID" id="584731"/>
<evidence type="ECO:0000256" key="9">
    <source>
        <dbReference type="ARBA" id="ARBA00022840"/>
    </source>
</evidence>
<dbReference type="SUPFAM" id="SSF52540">
    <property type="entry name" value="P-loop containing nucleoside triphosphate hydrolases"/>
    <property type="match status" value="1"/>
</dbReference>
<evidence type="ECO:0000256" key="3">
    <source>
        <dbReference type="ARBA" id="ARBA00012980"/>
    </source>
</evidence>
<evidence type="ECO:0000256" key="1">
    <source>
        <dbReference type="ARBA" id="ARBA00004992"/>
    </source>
</evidence>
<dbReference type="eggNOG" id="KOG3327">
    <property type="taxonomic scope" value="Eukaryota"/>
</dbReference>
<keyword evidence="7" id="KW-0547">Nucleotide-binding</keyword>
<evidence type="ECO:0000313" key="12">
    <source>
        <dbReference type="Proteomes" id="UP000007110"/>
    </source>
</evidence>
<evidence type="ECO:0000259" key="10">
    <source>
        <dbReference type="Pfam" id="PF02223"/>
    </source>
</evidence>
<dbReference type="InterPro" id="IPR039430">
    <property type="entry name" value="Thymidylate_kin-like_dom"/>
</dbReference>
<feature type="domain" description="Thymidylate kinase-like" evidence="10">
    <location>
        <begin position="9"/>
        <end position="186"/>
    </location>
</feature>
<dbReference type="PANTHER" id="PTHR10344">
    <property type="entry name" value="THYMIDYLATE KINASE"/>
    <property type="match status" value="1"/>
</dbReference>
<dbReference type="EC" id="2.7.4.9" evidence="3"/>
<comment type="similarity">
    <text evidence="2">Belongs to the thymidylate kinase family.</text>
</comment>
<dbReference type="FunFam" id="3.40.50.300:FF:000679">
    <property type="entry name" value="Thymidylate kinase"/>
    <property type="match status" value="1"/>
</dbReference>
<dbReference type="CTD" id="1841"/>
<dbReference type="GO" id="GO:0005634">
    <property type="term" value="C:nucleus"/>
    <property type="evidence" value="ECO:0000318"/>
    <property type="project" value="GO_Central"/>
</dbReference>
<dbReference type="InterPro" id="IPR018095">
    <property type="entry name" value="Thymidylate_kin_CS"/>
</dbReference>
<evidence type="ECO:0000256" key="4">
    <source>
        <dbReference type="ARBA" id="ARBA00017144"/>
    </source>
</evidence>
<dbReference type="EnsemblMetazoa" id="XM_784583">
    <property type="protein sequence ID" value="XP_789676"/>
    <property type="gene ID" value="LOC584731"/>
</dbReference>
<dbReference type="KEGG" id="spu:584731"/>
<proteinExistence type="inferred from homology"/>
<dbReference type="InParanoid" id="H3I5Q2"/>
<dbReference type="FunCoup" id="H3I5Q2">
    <property type="interactions" value="1395"/>
</dbReference>